<comment type="similarity">
    <text evidence="1">Belongs to the bacterial solute-binding protein 1 family.</text>
</comment>
<accession>A0A1M6XN58</accession>
<evidence type="ECO:0000313" key="5">
    <source>
        <dbReference type="EMBL" id="SHL07338.1"/>
    </source>
</evidence>
<dbReference type="STRING" id="1830138.SAMN05443507_13519"/>
<organism evidence="5 6">
    <name type="scientific">Alicyclobacillus tolerans</name>
    <dbReference type="NCBI Taxonomy" id="90970"/>
    <lineage>
        <taxon>Bacteria</taxon>
        <taxon>Bacillati</taxon>
        <taxon>Bacillota</taxon>
        <taxon>Bacilli</taxon>
        <taxon>Bacillales</taxon>
        <taxon>Alicyclobacillaceae</taxon>
        <taxon>Alicyclobacillus</taxon>
    </lineage>
</organism>
<keyword evidence="6" id="KW-1185">Reference proteome</keyword>
<dbReference type="SUPFAM" id="SSF53850">
    <property type="entry name" value="Periplasmic binding protein-like II"/>
    <property type="match status" value="1"/>
</dbReference>
<gene>
    <name evidence="5" type="ORF">SAMN05443507_13519</name>
</gene>
<dbReference type="OrthoDB" id="9808332at2"/>
<dbReference type="AlphaFoldDB" id="A0A1M6XN58"/>
<feature type="chain" id="PRO_5038348048" evidence="4">
    <location>
        <begin position="23"/>
        <end position="448"/>
    </location>
</feature>
<evidence type="ECO:0000256" key="2">
    <source>
        <dbReference type="ARBA" id="ARBA00022448"/>
    </source>
</evidence>
<name>A0A1M6XN58_9BACL</name>
<dbReference type="RefSeq" id="WP_072875295.1">
    <property type="nucleotide sequence ID" value="NZ_FRAF01000035.1"/>
</dbReference>
<evidence type="ECO:0000256" key="4">
    <source>
        <dbReference type="SAM" id="SignalP"/>
    </source>
</evidence>
<dbReference type="GO" id="GO:0055052">
    <property type="term" value="C:ATP-binding cassette (ABC) transporter complex, substrate-binding subunit-containing"/>
    <property type="evidence" value="ECO:0007669"/>
    <property type="project" value="TreeGrafter"/>
</dbReference>
<dbReference type="Pfam" id="PF01547">
    <property type="entry name" value="SBP_bac_1"/>
    <property type="match status" value="1"/>
</dbReference>
<keyword evidence="3 4" id="KW-0732">Signal</keyword>
<dbReference type="InterPro" id="IPR006059">
    <property type="entry name" value="SBP"/>
</dbReference>
<dbReference type="PANTHER" id="PTHR30061">
    <property type="entry name" value="MALTOSE-BINDING PERIPLASMIC PROTEIN"/>
    <property type="match status" value="1"/>
</dbReference>
<dbReference type="Proteomes" id="UP000184016">
    <property type="component" value="Unassembled WGS sequence"/>
</dbReference>
<dbReference type="GO" id="GO:0042956">
    <property type="term" value="P:maltodextrin transmembrane transport"/>
    <property type="evidence" value="ECO:0007669"/>
    <property type="project" value="TreeGrafter"/>
</dbReference>
<evidence type="ECO:0000256" key="3">
    <source>
        <dbReference type="ARBA" id="ARBA00022729"/>
    </source>
</evidence>
<sequence length="448" mass="47607">MKKFSKGAAYAVTLVMAGGLVAGCGTNNSAANTSSSTTSNTAATGKTVNFSDASGTIVWAAPPITHSGLRQTLINAFEKKYPKIKVVLQDQSSDTDTNRSSLATAIGGGSSTPDVFMGDVIWPAQFAANQLALPLSDSLPSSFWSRFSPGLVNGATYQGKVYAAPFFADSGFLYYRKDLLQKAGLPVPQTWQQLKSEAETLQKKGLVKYGFVWQGASYEGLTCDFMEYLTDAGGKVLNSKGQPVIDSPQATKALSFMRGLITSGVTPASVVQMQEPQAEDVFDQGNAAFLRNWSYAWDDSNNPKNSRVAGKVGVTVLPSFQPGGGYSTIGGWDLYVNPHSKNLKADLAFINFMTGTQAQTILAKQFSEIPTNAAVANNPSVKAVSPIFNLIPKTKYIARPSQSPNYPQVSQAIYQNVNAALAGNESVSAALKKAQQQIQQAQGANSGL</sequence>
<dbReference type="PANTHER" id="PTHR30061:SF50">
    <property type="entry name" value="MALTOSE_MALTODEXTRIN-BINDING PERIPLASMIC PROTEIN"/>
    <property type="match status" value="1"/>
</dbReference>
<proteinExistence type="inferred from homology"/>
<dbReference type="EMBL" id="FRAF01000035">
    <property type="protein sequence ID" value="SHL07338.1"/>
    <property type="molecule type" value="Genomic_DNA"/>
</dbReference>
<reference evidence="6" key="1">
    <citation type="submission" date="2016-11" db="EMBL/GenBank/DDBJ databases">
        <authorList>
            <person name="Varghese N."/>
            <person name="Submissions S."/>
        </authorList>
    </citation>
    <scope>NUCLEOTIDE SEQUENCE [LARGE SCALE GENOMIC DNA]</scope>
    <source>
        <strain evidence="6">USBA-503</strain>
    </source>
</reference>
<evidence type="ECO:0000256" key="1">
    <source>
        <dbReference type="ARBA" id="ARBA00008520"/>
    </source>
</evidence>
<dbReference type="GO" id="GO:1901982">
    <property type="term" value="F:maltose binding"/>
    <property type="evidence" value="ECO:0007669"/>
    <property type="project" value="TreeGrafter"/>
</dbReference>
<dbReference type="GO" id="GO:0015768">
    <property type="term" value="P:maltose transport"/>
    <property type="evidence" value="ECO:0007669"/>
    <property type="project" value="TreeGrafter"/>
</dbReference>
<keyword evidence="2" id="KW-0813">Transport</keyword>
<dbReference type="PROSITE" id="PS51257">
    <property type="entry name" value="PROKAR_LIPOPROTEIN"/>
    <property type="match status" value="1"/>
</dbReference>
<dbReference type="Gene3D" id="3.40.190.10">
    <property type="entry name" value="Periplasmic binding protein-like II"/>
    <property type="match status" value="2"/>
</dbReference>
<evidence type="ECO:0000313" key="6">
    <source>
        <dbReference type="Proteomes" id="UP000184016"/>
    </source>
</evidence>
<dbReference type="CDD" id="cd14750">
    <property type="entry name" value="PBP2_TMBP"/>
    <property type="match status" value="1"/>
</dbReference>
<protein>
    <submittedName>
        <fullName evidence="5">Carbohydrate ABC transporter substrate-binding protein, CUT1 family</fullName>
    </submittedName>
</protein>
<feature type="signal peptide" evidence="4">
    <location>
        <begin position="1"/>
        <end position="22"/>
    </location>
</feature>